<gene>
    <name evidence="3" type="ORF">G0Q07_11055</name>
</gene>
<feature type="compositionally biased region" description="Polar residues" evidence="1">
    <location>
        <begin position="72"/>
        <end position="82"/>
    </location>
</feature>
<accession>A0A6C0RGL9</accession>
<evidence type="ECO:0000313" key="3">
    <source>
        <dbReference type="EMBL" id="QIA08221.1"/>
    </source>
</evidence>
<evidence type="ECO:0000313" key="4">
    <source>
        <dbReference type="Proteomes" id="UP000474630"/>
    </source>
</evidence>
<reference evidence="3 4" key="1">
    <citation type="submission" date="2020-02" db="EMBL/GenBank/DDBJ databases">
        <title>Genome sequencing for Draconibacterium sp. strain M1.</title>
        <authorList>
            <person name="Park S.-J."/>
        </authorList>
    </citation>
    <scope>NUCLEOTIDE SEQUENCE [LARGE SCALE GENOMIC DNA]</scope>
    <source>
        <strain evidence="3 4">M1</strain>
    </source>
</reference>
<proteinExistence type="predicted"/>
<dbReference type="InterPro" id="IPR010982">
    <property type="entry name" value="Lambda_DNA-bd_dom_sf"/>
</dbReference>
<dbReference type="SUPFAM" id="SSF47413">
    <property type="entry name" value="lambda repressor-like DNA-binding domains"/>
    <property type="match status" value="1"/>
</dbReference>
<feature type="domain" description="HTH cro/C1-type" evidence="2">
    <location>
        <begin position="5"/>
        <end position="48"/>
    </location>
</feature>
<organism evidence="3 4">
    <name type="scientific">Draconibacterium halophilum</name>
    <dbReference type="NCBI Taxonomy" id="2706887"/>
    <lineage>
        <taxon>Bacteria</taxon>
        <taxon>Pseudomonadati</taxon>
        <taxon>Bacteroidota</taxon>
        <taxon>Bacteroidia</taxon>
        <taxon>Marinilabiliales</taxon>
        <taxon>Prolixibacteraceae</taxon>
        <taxon>Draconibacterium</taxon>
    </lineage>
</organism>
<sequence>MKDRIKNFIEAKGISAGELAAVVDVQRSNISHILNGRNKPGASFIEKLLLEFPDLNARWLLTGEGDMFGGQASVNNNPQQRLPITEEPIKEQPMEKKSIEKNLVQEKSIEKPAMASNSEIDKMVIMYRDGTFNIYKQR</sequence>
<dbReference type="EMBL" id="CP048409">
    <property type="protein sequence ID" value="QIA08221.1"/>
    <property type="molecule type" value="Genomic_DNA"/>
</dbReference>
<dbReference type="PROSITE" id="PS50943">
    <property type="entry name" value="HTH_CROC1"/>
    <property type="match status" value="1"/>
</dbReference>
<dbReference type="RefSeq" id="WP_163346142.1">
    <property type="nucleotide sequence ID" value="NZ_CP048409.1"/>
</dbReference>
<dbReference type="Proteomes" id="UP000474630">
    <property type="component" value="Chromosome"/>
</dbReference>
<dbReference type="SMART" id="SM00530">
    <property type="entry name" value="HTH_XRE"/>
    <property type="match status" value="1"/>
</dbReference>
<dbReference type="InterPro" id="IPR001387">
    <property type="entry name" value="Cro/C1-type_HTH"/>
</dbReference>
<keyword evidence="4" id="KW-1185">Reference proteome</keyword>
<dbReference type="Gene3D" id="1.10.260.40">
    <property type="entry name" value="lambda repressor-like DNA-binding domains"/>
    <property type="match status" value="1"/>
</dbReference>
<dbReference type="CDD" id="cd00093">
    <property type="entry name" value="HTH_XRE"/>
    <property type="match status" value="1"/>
</dbReference>
<feature type="region of interest" description="Disordered" evidence="1">
    <location>
        <begin position="70"/>
        <end position="96"/>
    </location>
</feature>
<dbReference type="GO" id="GO:0003677">
    <property type="term" value="F:DNA binding"/>
    <property type="evidence" value="ECO:0007669"/>
    <property type="project" value="InterPro"/>
</dbReference>
<feature type="compositionally biased region" description="Basic and acidic residues" evidence="1">
    <location>
        <begin position="87"/>
        <end position="96"/>
    </location>
</feature>
<evidence type="ECO:0000259" key="2">
    <source>
        <dbReference type="PROSITE" id="PS50943"/>
    </source>
</evidence>
<dbReference type="Pfam" id="PF12844">
    <property type="entry name" value="HTH_19"/>
    <property type="match status" value="1"/>
</dbReference>
<protein>
    <submittedName>
        <fullName evidence="3">Helix-turn-helix transcriptional regulator</fullName>
    </submittedName>
</protein>
<dbReference type="KEGG" id="drc:G0Q07_11055"/>
<dbReference type="AlphaFoldDB" id="A0A6C0RGL9"/>
<evidence type="ECO:0000256" key="1">
    <source>
        <dbReference type="SAM" id="MobiDB-lite"/>
    </source>
</evidence>
<name>A0A6C0RGL9_9BACT</name>